<evidence type="ECO:0000256" key="1">
    <source>
        <dbReference type="ARBA" id="ARBA00004651"/>
    </source>
</evidence>
<evidence type="ECO:0000256" key="2">
    <source>
        <dbReference type="ARBA" id="ARBA00005745"/>
    </source>
</evidence>
<keyword evidence="3" id="KW-1003">Cell membrane</keyword>
<keyword evidence="5 7" id="KW-1133">Transmembrane helix</keyword>
<organism evidence="9 10">
    <name type="scientific">Roseateles aquae</name>
    <dbReference type="NCBI Taxonomy" id="3077235"/>
    <lineage>
        <taxon>Bacteria</taxon>
        <taxon>Pseudomonadati</taxon>
        <taxon>Pseudomonadota</taxon>
        <taxon>Betaproteobacteria</taxon>
        <taxon>Burkholderiales</taxon>
        <taxon>Sphaerotilaceae</taxon>
        <taxon>Roseateles</taxon>
    </lineage>
</organism>
<comment type="subcellular location">
    <subcellularLocation>
        <location evidence="1">Cell membrane</location>
        <topology evidence="1">Multi-pass membrane protein</topology>
    </subcellularLocation>
</comment>
<gene>
    <name evidence="9" type="ORF">RQP53_18345</name>
</gene>
<accession>A0ABU3PF67</accession>
<dbReference type="PANTHER" id="PTHR30012">
    <property type="entry name" value="GENERAL SECRETION PATHWAY PROTEIN"/>
    <property type="match status" value="1"/>
</dbReference>
<proteinExistence type="inferred from homology"/>
<evidence type="ECO:0000256" key="7">
    <source>
        <dbReference type="SAM" id="Phobius"/>
    </source>
</evidence>
<dbReference type="RefSeq" id="WP_315652126.1">
    <property type="nucleotide sequence ID" value="NZ_JAVXZY010000008.1"/>
</dbReference>
<keyword evidence="10" id="KW-1185">Reference proteome</keyword>
<evidence type="ECO:0000256" key="3">
    <source>
        <dbReference type="ARBA" id="ARBA00022475"/>
    </source>
</evidence>
<dbReference type="InterPro" id="IPR003004">
    <property type="entry name" value="GspF/PilC"/>
</dbReference>
<comment type="similarity">
    <text evidence="2">Belongs to the GSP F family.</text>
</comment>
<feature type="transmembrane region" description="Helical" evidence="7">
    <location>
        <begin position="168"/>
        <end position="190"/>
    </location>
</feature>
<evidence type="ECO:0000259" key="8">
    <source>
        <dbReference type="Pfam" id="PF00482"/>
    </source>
</evidence>
<dbReference type="Gene3D" id="1.20.81.30">
    <property type="entry name" value="Type II secretion system (T2SS), domain F"/>
    <property type="match status" value="2"/>
</dbReference>
<feature type="domain" description="Type II secretion system protein GspF" evidence="8">
    <location>
        <begin position="272"/>
        <end position="392"/>
    </location>
</feature>
<protein>
    <submittedName>
        <fullName evidence="9">Type II secretion system F family protein</fullName>
    </submittedName>
</protein>
<dbReference type="InterPro" id="IPR042094">
    <property type="entry name" value="T2SS_GspF_sf"/>
</dbReference>
<dbReference type="PANTHER" id="PTHR30012:SF0">
    <property type="entry name" value="TYPE II SECRETION SYSTEM PROTEIN F-RELATED"/>
    <property type="match status" value="1"/>
</dbReference>
<feature type="domain" description="Type II secretion system protein GspF" evidence="8">
    <location>
        <begin position="68"/>
        <end position="191"/>
    </location>
</feature>
<dbReference type="Pfam" id="PF00482">
    <property type="entry name" value="T2SSF"/>
    <property type="match status" value="2"/>
</dbReference>
<reference evidence="9" key="1">
    <citation type="submission" date="2023-09" db="EMBL/GenBank/DDBJ databases">
        <title>Paucibacter sp. APW11 Genome sequencing and assembly.</title>
        <authorList>
            <person name="Kim I."/>
        </authorList>
    </citation>
    <scope>NUCLEOTIDE SEQUENCE</scope>
    <source>
        <strain evidence="9">APW11</strain>
    </source>
</reference>
<name>A0ABU3PF67_9BURK</name>
<feature type="transmembrane region" description="Helical" evidence="7">
    <location>
        <begin position="222"/>
        <end position="245"/>
    </location>
</feature>
<feature type="transmembrane region" description="Helical" evidence="7">
    <location>
        <begin position="367"/>
        <end position="394"/>
    </location>
</feature>
<keyword evidence="6 7" id="KW-0472">Membrane</keyword>
<comment type="caution">
    <text evidence="9">The sequence shown here is derived from an EMBL/GenBank/DDBJ whole genome shotgun (WGS) entry which is preliminary data.</text>
</comment>
<evidence type="ECO:0000256" key="4">
    <source>
        <dbReference type="ARBA" id="ARBA00022692"/>
    </source>
</evidence>
<evidence type="ECO:0000313" key="10">
    <source>
        <dbReference type="Proteomes" id="UP001246372"/>
    </source>
</evidence>
<sequence>MDFSYEAVGKDGRTFTGVIEAGSQAEAMRVLREQELTPVTLVLASVTAGAAKSNRRQRSASRDSLVIALRELATLLQAGVTLAESVESMASAHAATQLGEAFGSVHSQLRAGTAFSEALRSSALALPEYVYQLSAAGELTGKLAQSLQSAAEQMEYEQRVRKEMVNALVYPCILVLSGLAATLLIFIVVVPRFTNLLKNGKAQLPEISVWVLKSGLFVKENLLWFGLGALGLALLAAVLGSSSAFRRGALNTLARAPLLGDWLHSAEIGRWSTMLGTLLANRVAIMRAMELAAASVQIDVIANRLSLVERDVRAGKKLAESLAFHRTVSAMGVNLVRVGERTGELPEMLKTMGRIYADAGRERMKRFLVLLEPITILLVGCAIGFIMIAIMLAITSLSTQSL</sequence>
<evidence type="ECO:0000256" key="5">
    <source>
        <dbReference type="ARBA" id="ARBA00022989"/>
    </source>
</evidence>
<dbReference type="PRINTS" id="PR00812">
    <property type="entry name" value="BCTERIALGSPF"/>
</dbReference>
<keyword evidence="4 7" id="KW-0812">Transmembrane</keyword>
<dbReference type="InterPro" id="IPR018076">
    <property type="entry name" value="T2SS_GspF_dom"/>
</dbReference>
<evidence type="ECO:0000256" key="6">
    <source>
        <dbReference type="ARBA" id="ARBA00023136"/>
    </source>
</evidence>
<dbReference type="EMBL" id="JAVXZY010000008">
    <property type="protein sequence ID" value="MDT9001245.1"/>
    <property type="molecule type" value="Genomic_DNA"/>
</dbReference>
<evidence type="ECO:0000313" key="9">
    <source>
        <dbReference type="EMBL" id="MDT9001245.1"/>
    </source>
</evidence>
<dbReference type="Proteomes" id="UP001246372">
    <property type="component" value="Unassembled WGS sequence"/>
</dbReference>